<feature type="domain" description="Xylose isomerase-like TIM barrel" evidence="1">
    <location>
        <begin position="30"/>
        <end position="259"/>
    </location>
</feature>
<dbReference type="InterPro" id="IPR050312">
    <property type="entry name" value="IolE/XylAMocC-like"/>
</dbReference>
<proteinExistence type="predicted"/>
<keyword evidence="3" id="KW-1185">Reference proteome</keyword>
<dbReference type="SUPFAM" id="SSF51658">
    <property type="entry name" value="Xylose isomerase-like"/>
    <property type="match status" value="1"/>
</dbReference>
<reference evidence="3" key="1">
    <citation type="journal article" date="2019" name="Int. J. Syst. Evol. Microbiol.">
        <title>The Global Catalogue of Microorganisms (GCM) 10K type strain sequencing project: providing services to taxonomists for standard genome sequencing and annotation.</title>
        <authorList>
            <consortium name="The Broad Institute Genomics Platform"/>
            <consortium name="The Broad Institute Genome Sequencing Center for Infectious Disease"/>
            <person name="Wu L."/>
            <person name="Ma J."/>
        </authorList>
    </citation>
    <scope>NUCLEOTIDE SEQUENCE [LARGE SCALE GENOMIC DNA]</scope>
    <source>
        <strain evidence="3">CGMCC 4.7106</strain>
    </source>
</reference>
<dbReference type="GO" id="GO:0016853">
    <property type="term" value="F:isomerase activity"/>
    <property type="evidence" value="ECO:0007669"/>
    <property type="project" value="UniProtKB-KW"/>
</dbReference>
<evidence type="ECO:0000259" key="1">
    <source>
        <dbReference type="Pfam" id="PF01261"/>
    </source>
</evidence>
<dbReference type="Gene3D" id="3.20.20.150">
    <property type="entry name" value="Divalent-metal-dependent TIM barrel enzymes"/>
    <property type="match status" value="1"/>
</dbReference>
<comment type="caution">
    <text evidence="2">The sequence shown here is derived from an EMBL/GenBank/DDBJ whole genome shotgun (WGS) entry which is preliminary data.</text>
</comment>
<keyword evidence="2" id="KW-0413">Isomerase</keyword>
<accession>A0ABW5DDX2</accession>
<dbReference type="InterPro" id="IPR013022">
    <property type="entry name" value="Xyl_isomerase-like_TIM-brl"/>
</dbReference>
<dbReference type="PANTHER" id="PTHR12110:SF41">
    <property type="entry name" value="INOSOSE DEHYDRATASE"/>
    <property type="match status" value="1"/>
</dbReference>
<organism evidence="2 3">
    <name type="scientific">Luteolibacter algae</name>
    <dbReference type="NCBI Taxonomy" id="454151"/>
    <lineage>
        <taxon>Bacteria</taxon>
        <taxon>Pseudomonadati</taxon>
        <taxon>Verrucomicrobiota</taxon>
        <taxon>Verrucomicrobiia</taxon>
        <taxon>Verrucomicrobiales</taxon>
        <taxon>Verrucomicrobiaceae</taxon>
        <taxon>Luteolibacter</taxon>
    </lineage>
</organism>
<dbReference type="PANTHER" id="PTHR12110">
    <property type="entry name" value="HYDROXYPYRUVATE ISOMERASE"/>
    <property type="match status" value="1"/>
</dbReference>
<protein>
    <submittedName>
        <fullName evidence="2">Sugar phosphate isomerase/epimerase family protein</fullName>
    </submittedName>
</protein>
<dbReference type="InterPro" id="IPR036237">
    <property type="entry name" value="Xyl_isomerase-like_sf"/>
</dbReference>
<dbReference type="Pfam" id="PF01261">
    <property type="entry name" value="AP_endonuc_2"/>
    <property type="match status" value="1"/>
</dbReference>
<gene>
    <name evidence="2" type="ORF">ACFSSA_14255</name>
</gene>
<evidence type="ECO:0000313" key="3">
    <source>
        <dbReference type="Proteomes" id="UP001597375"/>
    </source>
</evidence>
<dbReference type="Proteomes" id="UP001597375">
    <property type="component" value="Unassembled WGS sequence"/>
</dbReference>
<name>A0ABW5DDX2_9BACT</name>
<sequence>MITEISVCTWSLANHLERVNTVMDQSGIGGLHLDVSAAEQFNRIISEKGWRISCMMLGFPQEDYSTLESIRKTGGIIPDSEWPENKLLAEKAIRKTAQLAVRYLSFHAGFIDHTDAEDYRIFSQRMRQLADSARAAGVTLLLETGQESAENLKQFLTDLNHPAVAVNFDPANMILYGKGDPIEAIHILAPWIKHVHIKDAILSAVPGRWGEEVPWGKGDIDTDAFFHALEKIGYTGAVAIEREAGENREQDMIDAIAQMKINV</sequence>
<dbReference type="EMBL" id="JBHUIT010000031">
    <property type="protein sequence ID" value="MFD2257841.1"/>
    <property type="molecule type" value="Genomic_DNA"/>
</dbReference>
<evidence type="ECO:0000313" key="2">
    <source>
        <dbReference type="EMBL" id="MFD2257841.1"/>
    </source>
</evidence>
<dbReference type="RefSeq" id="WP_386821208.1">
    <property type="nucleotide sequence ID" value="NZ_JBHUIT010000031.1"/>
</dbReference>